<dbReference type="PROSITE" id="PS51898">
    <property type="entry name" value="TYR_RECOMBINASE"/>
    <property type="match status" value="1"/>
</dbReference>
<dbReference type="OrthoDB" id="9806835at2"/>
<gene>
    <name evidence="3" type="ORF">E7746_08040</name>
</gene>
<dbReference type="RefSeq" id="WP_136410471.1">
    <property type="nucleotide sequence ID" value="NZ_CP039393.1"/>
</dbReference>
<organism evidence="3 4">
    <name type="scientific">Muribaculum gordoncarteri</name>
    <dbReference type="NCBI Taxonomy" id="2530390"/>
    <lineage>
        <taxon>Bacteria</taxon>
        <taxon>Pseudomonadati</taxon>
        <taxon>Bacteroidota</taxon>
        <taxon>Bacteroidia</taxon>
        <taxon>Bacteroidales</taxon>
        <taxon>Muribaculaceae</taxon>
        <taxon>Muribaculum</taxon>
    </lineage>
</organism>
<dbReference type="Pfam" id="PF00589">
    <property type="entry name" value="Phage_integrase"/>
    <property type="match status" value="1"/>
</dbReference>
<evidence type="ECO:0000259" key="2">
    <source>
        <dbReference type="PROSITE" id="PS51898"/>
    </source>
</evidence>
<evidence type="ECO:0000313" key="4">
    <source>
        <dbReference type="Proteomes" id="UP000297031"/>
    </source>
</evidence>
<keyword evidence="1" id="KW-0233">DNA recombination</keyword>
<dbReference type="AlphaFoldDB" id="A0A4P7VKF7"/>
<dbReference type="PANTHER" id="PTHR30349">
    <property type="entry name" value="PHAGE INTEGRASE-RELATED"/>
    <property type="match status" value="1"/>
</dbReference>
<dbReference type="InterPro" id="IPR002104">
    <property type="entry name" value="Integrase_catalytic"/>
</dbReference>
<evidence type="ECO:0000256" key="1">
    <source>
        <dbReference type="ARBA" id="ARBA00023172"/>
    </source>
</evidence>
<evidence type="ECO:0000313" key="3">
    <source>
        <dbReference type="EMBL" id="QCD35834.1"/>
    </source>
</evidence>
<proteinExistence type="predicted"/>
<protein>
    <submittedName>
        <fullName evidence="3">Site-specific integrase</fullName>
    </submittedName>
</protein>
<dbReference type="EMBL" id="CP039393">
    <property type="protein sequence ID" value="QCD35834.1"/>
    <property type="molecule type" value="Genomic_DNA"/>
</dbReference>
<dbReference type="GO" id="GO:0015074">
    <property type="term" value="P:DNA integration"/>
    <property type="evidence" value="ECO:0007669"/>
    <property type="project" value="InterPro"/>
</dbReference>
<sequence length="438" mass="50306">MAIKKNYRADNTYLISTDTTDNPKLGAKVLNDGRESLFLDFYFGYSKVFNEKTGKETIKKNRRREYLSLYLWQAPRTQLERQQNKELLEIAKKIRFEREQELKEDKLGYRLKKEEVEINYLDFMAEYHASYTKKDANQIRRARTVFIDFLIDPKGKLLPGKITGSMAKEEKEAIRQSNAKKEAQRERKAQGLVVRPQHLTKDLMKAFTEYLINRFTGEGAHTVYGRFKKMILAALDKDIIAKNPCRGVSIKKDYGQLKKEILSQEEIVLLANTHYEKENPDIHRAFIFCLYCGLRWCDVKDLTYANVDYSNKLLKFEQSKTKAHSAASGVVIPLNDGLLHLIGQPKDGNRNQIIFPLPSHTMCLKALRHWVARAGIEKHITWHCARHSCGTNLLSNGANIKTVASILGHSGLSHTEKYTRAVDSLKQAAIDSMPPLNL</sequence>
<dbReference type="KEGG" id="mgod:E7746_08040"/>
<reference evidence="3 4" key="1">
    <citation type="submission" date="2019-02" db="EMBL/GenBank/DDBJ databases">
        <title>Isolation and identification of novel species under the genus Muribaculum.</title>
        <authorList>
            <person name="Miyake S."/>
            <person name="Ding Y."/>
            <person name="Low A."/>
            <person name="Soh M."/>
            <person name="Seedorf H."/>
        </authorList>
    </citation>
    <scope>NUCLEOTIDE SEQUENCE [LARGE SCALE GENOMIC DNA]</scope>
    <source>
        <strain evidence="3 4">TLL-A4</strain>
    </source>
</reference>
<dbReference type="GO" id="GO:0006310">
    <property type="term" value="P:DNA recombination"/>
    <property type="evidence" value="ECO:0007669"/>
    <property type="project" value="UniProtKB-KW"/>
</dbReference>
<dbReference type="Gene3D" id="1.10.443.10">
    <property type="entry name" value="Intergrase catalytic core"/>
    <property type="match status" value="1"/>
</dbReference>
<dbReference type="CDD" id="cd01185">
    <property type="entry name" value="INTN1_C_like"/>
    <property type="match status" value="1"/>
</dbReference>
<dbReference type="PANTHER" id="PTHR30349:SF64">
    <property type="entry name" value="PROPHAGE INTEGRASE INTD-RELATED"/>
    <property type="match status" value="1"/>
</dbReference>
<name>A0A4P7VKF7_9BACT</name>
<dbReference type="InterPro" id="IPR050090">
    <property type="entry name" value="Tyrosine_recombinase_XerCD"/>
</dbReference>
<dbReference type="SUPFAM" id="SSF56349">
    <property type="entry name" value="DNA breaking-rejoining enzymes"/>
    <property type="match status" value="1"/>
</dbReference>
<keyword evidence="4" id="KW-1185">Reference proteome</keyword>
<feature type="domain" description="Tyr recombinase" evidence="2">
    <location>
        <begin position="257"/>
        <end position="432"/>
    </location>
</feature>
<dbReference type="GO" id="GO:0003677">
    <property type="term" value="F:DNA binding"/>
    <property type="evidence" value="ECO:0007669"/>
    <property type="project" value="InterPro"/>
</dbReference>
<dbReference type="InterPro" id="IPR011010">
    <property type="entry name" value="DNA_brk_join_enz"/>
</dbReference>
<dbReference type="Proteomes" id="UP000297031">
    <property type="component" value="Chromosome"/>
</dbReference>
<dbReference type="InterPro" id="IPR013762">
    <property type="entry name" value="Integrase-like_cat_sf"/>
</dbReference>
<accession>A0A4P7VKF7</accession>